<dbReference type="InterPro" id="IPR045754">
    <property type="entry name" value="DUF6182"/>
</dbReference>
<proteinExistence type="predicted"/>
<feature type="region of interest" description="Disordered" evidence="1">
    <location>
        <begin position="18"/>
        <end position="42"/>
    </location>
</feature>
<dbReference type="Proteomes" id="UP000635606">
    <property type="component" value="Unassembled WGS sequence"/>
</dbReference>
<name>A0A8J3ZYA8_9ACTN</name>
<evidence type="ECO:0000313" key="3">
    <source>
        <dbReference type="Proteomes" id="UP000635606"/>
    </source>
</evidence>
<reference evidence="2" key="1">
    <citation type="submission" date="2021-01" db="EMBL/GenBank/DDBJ databases">
        <title>Whole genome shotgun sequence of Virgisporangium ochraceum NBRC 16418.</title>
        <authorList>
            <person name="Komaki H."/>
            <person name="Tamura T."/>
        </authorList>
    </citation>
    <scope>NUCLEOTIDE SEQUENCE</scope>
    <source>
        <strain evidence="2">NBRC 16418</strain>
    </source>
</reference>
<dbReference type="Pfam" id="PF19680">
    <property type="entry name" value="DUF6182"/>
    <property type="match status" value="1"/>
</dbReference>
<dbReference type="AlphaFoldDB" id="A0A8J3ZYA8"/>
<keyword evidence="3" id="KW-1185">Reference proteome</keyword>
<evidence type="ECO:0000256" key="1">
    <source>
        <dbReference type="SAM" id="MobiDB-lite"/>
    </source>
</evidence>
<evidence type="ECO:0000313" key="2">
    <source>
        <dbReference type="EMBL" id="GIJ70740.1"/>
    </source>
</evidence>
<organism evidence="2 3">
    <name type="scientific">Virgisporangium ochraceum</name>
    <dbReference type="NCBI Taxonomy" id="65505"/>
    <lineage>
        <taxon>Bacteria</taxon>
        <taxon>Bacillati</taxon>
        <taxon>Actinomycetota</taxon>
        <taxon>Actinomycetes</taxon>
        <taxon>Micromonosporales</taxon>
        <taxon>Micromonosporaceae</taxon>
        <taxon>Virgisporangium</taxon>
    </lineage>
</organism>
<dbReference type="RefSeq" id="WP_203930635.1">
    <property type="nucleotide sequence ID" value="NZ_BOPH01000082.1"/>
</dbReference>
<dbReference type="EMBL" id="BOPH01000082">
    <property type="protein sequence ID" value="GIJ70740.1"/>
    <property type="molecule type" value="Genomic_DNA"/>
</dbReference>
<sequence>MPTQELLRAEWARRIRRVQVGPDAPAPDAPGPDAPGPPDVDAAERAAPDVAAIAVLRRFDPEVFVRSAVAFAAGVHGTRRDAWFRAFTRTIFLSGNPANLRGRFTGDHLCDDGSMMWFAPVPPDASLGLRRLLKRFDGGGEPVVPATLTTDLPGPASGTVHRLEIATAGLTVGDYLVHVNHVLAEAVLTRVIRPGDRLDLSHAPRIGHGGPPYSMLRVHHDTADHARLRAYVALSAGSRPAA</sequence>
<gene>
    <name evidence="2" type="ORF">Voc01_056570</name>
</gene>
<feature type="compositionally biased region" description="Pro residues" evidence="1">
    <location>
        <begin position="24"/>
        <end position="38"/>
    </location>
</feature>
<protein>
    <submittedName>
        <fullName evidence="2">Uncharacterized protein</fullName>
    </submittedName>
</protein>
<comment type="caution">
    <text evidence="2">The sequence shown here is derived from an EMBL/GenBank/DDBJ whole genome shotgun (WGS) entry which is preliminary data.</text>
</comment>
<accession>A0A8J3ZYA8</accession>